<dbReference type="Gene3D" id="3.30.70.1430">
    <property type="entry name" value="Multidrug efflux transporter AcrB pore domain"/>
    <property type="match status" value="2"/>
</dbReference>
<name>A0ABQ0E3P5_9PORP</name>
<dbReference type="SUPFAM" id="SSF82866">
    <property type="entry name" value="Multidrug efflux transporter AcrB transmembrane domain"/>
    <property type="match status" value="2"/>
</dbReference>
<dbReference type="PANTHER" id="PTHR32063:SF0">
    <property type="entry name" value="SWARMING MOTILITY PROTEIN SWRC"/>
    <property type="match status" value="1"/>
</dbReference>
<dbReference type="Pfam" id="PF00873">
    <property type="entry name" value="ACR_tran"/>
    <property type="match status" value="1"/>
</dbReference>
<gene>
    <name evidence="2" type="ORF">Tsumi_13880</name>
</gene>
<dbReference type="PRINTS" id="PR00702">
    <property type="entry name" value="ACRIFLAVINRP"/>
</dbReference>
<feature type="transmembrane region" description="Helical" evidence="1">
    <location>
        <begin position="430"/>
        <end position="458"/>
    </location>
</feature>
<dbReference type="Gene3D" id="3.30.70.1440">
    <property type="entry name" value="Multidrug efflux transporter AcrB pore domain"/>
    <property type="match status" value="1"/>
</dbReference>
<feature type="transmembrane region" description="Helical" evidence="1">
    <location>
        <begin position="962"/>
        <end position="980"/>
    </location>
</feature>
<organism evidence="2 3">
    <name type="scientific">Porphyromonas miyakawae</name>
    <dbReference type="NCBI Taxonomy" id="3137470"/>
    <lineage>
        <taxon>Bacteria</taxon>
        <taxon>Pseudomonadati</taxon>
        <taxon>Bacteroidota</taxon>
        <taxon>Bacteroidia</taxon>
        <taxon>Bacteroidales</taxon>
        <taxon>Porphyromonadaceae</taxon>
        <taxon>Porphyromonas</taxon>
    </lineage>
</organism>
<feature type="transmembrane region" description="Helical" evidence="1">
    <location>
        <begin position="887"/>
        <end position="907"/>
    </location>
</feature>
<protein>
    <submittedName>
        <fullName evidence="2">Efflux RND transporter permease subunit</fullName>
    </submittedName>
</protein>
<evidence type="ECO:0000313" key="2">
    <source>
        <dbReference type="EMBL" id="GAB1252282.1"/>
    </source>
</evidence>
<feature type="transmembrane region" description="Helical" evidence="1">
    <location>
        <begin position="913"/>
        <end position="934"/>
    </location>
</feature>
<dbReference type="PANTHER" id="PTHR32063">
    <property type="match status" value="1"/>
</dbReference>
<dbReference type="SUPFAM" id="SSF82693">
    <property type="entry name" value="Multidrug efflux transporter AcrB pore domain, PN1, PN2, PC1 and PC2 subdomains"/>
    <property type="match status" value="3"/>
</dbReference>
<feature type="transmembrane region" description="Helical" evidence="1">
    <location>
        <begin position="527"/>
        <end position="547"/>
    </location>
</feature>
<evidence type="ECO:0000256" key="1">
    <source>
        <dbReference type="SAM" id="Phobius"/>
    </source>
</evidence>
<feature type="transmembrane region" description="Helical" evidence="1">
    <location>
        <begin position="464"/>
        <end position="489"/>
    </location>
</feature>
<proteinExistence type="predicted"/>
<dbReference type="Gene3D" id="3.30.2090.10">
    <property type="entry name" value="Multidrug efflux transporter AcrB TolC docking domain, DN and DC subdomains"/>
    <property type="match status" value="2"/>
</dbReference>
<dbReference type="Proteomes" id="UP001628220">
    <property type="component" value="Unassembled WGS sequence"/>
</dbReference>
<dbReference type="SUPFAM" id="SSF82714">
    <property type="entry name" value="Multidrug efflux transporter AcrB TolC docking domain, DN and DC subdomains"/>
    <property type="match status" value="2"/>
</dbReference>
<feature type="transmembrane region" description="Helical" evidence="1">
    <location>
        <begin position="336"/>
        <end position="352"/>
    </location>
</feature>
<keyword evidence="3" id="KW-1185">Reference proteome</keyword>
<sequence>MSSIYQRAVKRPITTVLIFVALAVLGIFSLSKLPIDLYPKIDTGNIIVMTTLPGAGPQDVETNLTNPIENTLNGVANVKHITSQSRENISVVNLEFNEGTDIDAATNDVRDKLGTLNDILPDEAHQPMIFKFGVDDIPILFISATAKESAMALGKILDDRVVNALAKINGVGAINYAGAVQRQIQVYCDPAKLEAYGITLQQIASIIRAENSNIPAGQIDVGSQTNSLRVQGEFTSPDQLNDIVLTSRAGQNVYLRDVARVEDTSQERIRETYLRDGRGAMLFVNKQSGANSVEIARKVKAEMERIRPTLPSDVQLDIVSDSSDFIINSVNNLKDTIFITFFVVMLVVLLFLGRWRATFIIVLTIPLSLVSSFIYLMITGGTLNIISMSSISIAIGMVVDDAIVVLENITTHIERGSYPSQAAVHATNEVAISVFASTLTLLAVFLPLTMVGGMAGIMFRQLGWIVSIVMIISLLCAILLTPTLCSLMLRRNKGANRKFMQRLADRILRPVERFYLRTLRYAVAHRAVIIVSAVVIFAGSLFLGRFIHTEFMPQSDNSYLKATVEYPLGTSIDVSRKLGMELKEKWLAEHPEIKSIGFSVGQADASNSFAAMGQSGSHLIDFTIVLTDPGKRKQSVFQFADNLRDELSKIPGLERYNVSTSNMGNMGGGVNIELYGYDFAATDEIARKVMDGMMQTSSCAAAINNRQNYMPEYNMHFDRQKLAENGLNLSSAAFFLRNAVNGALASYYREDGKEYEIRVRLAPEARRSLEDIGNILVYSPKGKAIRLSELGTIEELYTPPTIYRKDRQRCVTIACTPKAGVPLSTLVKDARKVLNDVEFPGGYSYKLAGSFEQQQDSFADMTILLLLIVFLVYVVMAAQFESLYDPFVVMFSVPFAFTGVILGLLLTRTTLSLIALIGAIMLVGIVVKNGIVLIDYTRLARERGASVRSAVLIAGKSRLRPVLMTTLTTVLGMVPMALGIGQGSEMWQPMGVTVAFGLTVSTLVTLILIPTLYTAFSGGNIRRKRHNQIKKYQKNAI</sequence>
<feature type="transmembrane region" description="Helical" evidence="1">
    <location>
        <begin position="359"/>
        <end position="378"/>
    </location>
</feature>
<keyword evidence="1" id="KW-0812">Transmembrane</keyword>
<feature type="transmembrane region" description="Helical" evidence="1">
    <location>
        <begin position="992"/>
        <end position="1016"/>
    </location>
</feature>
<keyword evidence="1" id="KW-1133">Transmembrane helix</keyword>
<evidence type="ECO:0000313" key="3">
    <source>
        <dbReference type="Proteomes" id="UP001628220"/>
    </source>
</evidence>
<accession>A0ABQ0E3P5</accession>
<keyword evidence="1" id="KW-0472">Membrane</keyword>
<feature type="transmembrane region" description="Helical" evidence="1">
    <location>
        <begin position="12"/>
        <end position="30"/>
    </location>
</feature>
<dbReference type="InterPro" id="IPR027463">
    <property type="entry name" value="AcrB_DN_DC_subdom"/>
</dbReference>
<feature type="transmembrane region" description="Helical" evidence="1">
    <location>
        <begin position="384"/>
        <end position="409"/>
    </location>
</feature>
<dbReference type="RefSeq" id="WP_411916039.1">
    <property type="nucleotide sequence ID" value="NZ_BAAFSF010000004.1"/>
</dbReference>
<dbReference type="EMBL" id="BAAFSF010000004">
    <property type="protein sequence ID" value="GAB1252282.1"/>
    <property type="molecule type" value="Genomic_DNA"/>
</dbReference>
<reference evidence="2 3" key="1">
    <citation type="journal article" date="2025" name="Int. J. Syst. Evol. Microbiol.">
        <title>Desulfovibrio falkowii sp. nov., Porphyromonas miyakawae sp. nov., Mediterraneibacter flintii sp. nov. and Owariibacterium komagatae gen. nov., sp. nov., isolated from human faeces.</title>
        <authorList>
            <person name="Hamaguchi T."/>
            <person name="Ohara M."/>
            <person name="Hisatomi A."/>
            <person name="Sekiguchi K."/>
            <person name="Takeda J.I."/>
            <person name="Ueyama J."/>
            <person name="Ito M."/>
            <person name="Nishiwaki H."/>
            <person name="Ogi T."/>
            <person name="Hirayama M."/>
            <person name="Ohkuma M."/>
            <person name="Sakamoto M."/>
            <person name="Ohno K."/>
        </authorList>
    </citation>
    <scope>NUCLEOTIDE SEQUENCE [LARGE SCALE GENOMIC DNA]</scope>
    <source>
        <strain evidence="2 3">13CB11C</strain>
    </source>
</reference>
<dbReference type="Gene3D" id="3.30.70.1320">
    <property type="entry name" value="Multidrug efflux transporter AcrB pore domain like"/>
    <property type="match status" value="1"/>
</dbReference>
<dbReference type="Gene3D" id="1.20.1640.10">
    <property type="entry name" value="Multidrug efflux transporter AcrB transmembrane domain"/>
    <property type="match status" value="2"/>
</dbReference>
<feature type="transmembrane region" description="Helical" evidence="1">
    <location>
        <begin position="861"/>
        <end position="880"/>
    </location>
</feature>
<dbReference type="InterPro" id="IPR001036">
    <property type="entry name" value="Acrflvin-R"/>
</dbReference>
<comment type="caution">
    <text evidence="2">The sequence shown here is derived from an EMBL/GenBank/DDBJ whole genome shotgun (WGS) entry which is preliminary data.</text>
</comment>